<dbReference type="Pfam" id="PF01223">
    <property type="entry name" value="Endonuclease_NS"/>
    <property type="match status" value="2"/>
</dbReference>
<dbReference type="Proteomes" id="UP000053201">
    <property type="component" value="Unassembled WGS sequence"/>
</dbReference>
<feature type="region of interest" description="Disordered" evidence="4">
    <location>
        <begin position="209"/>
        <end position="235"/>
    </location>
</feature>
<dbReference type="RefSeq" id="XP_016605293.1">
    <property type="nucleotide sequence ID" value="XM_016755802.1"/>
</dbReference>
<dbReference type="InterPro" id="IPR001604">
    <property type="entry name" value="Endo_G_ENPP1-like_dom"/>
</dbReference>
<dbReference type="Gene3D" id="3.40.570.10">
    <property type="entry name" value="Extracellular Endonuclease, subunit A"/>
    <property type="match status" value="2"/>
</dbReference>
<dbReference type="InterPro" id="IPR044929">
    <property type="entry name" value="DNA/RNA_non-sp_Endonuclease_sf"/>
</dbReference>
<dbReference type="InterPro" id="IPR044925">
    <property type="entry name" value="His-Me_finger_sf"/>
</dbReference>
<evidence type="ECO:0000313" key="8">
    <source>
        <dbReference type="Proteomes" id="UP000053201"/>
    </source>
</evidence>
<protein>
    <submittedName>
        <fullName evidence="7">Uncharacterized protein</fullName>
    </submittedName>
</protein>
<proteinExistence type="inferred from homology"/>
<dbReference type="VEuPathDB" id="FungiDB:SPPG_07640"/>
<accession>A0A0L0H9B6</accession>
<evidence type="ECO:0000259" key="6">
    <source>
        <dbReference type="SMART" id="SM00892"/>
    </source>
</evidence>
<keyword evidence="3" id="KW-0479">Metal-binding</keyword>
<feature type="domain" description="ENPP1-3/EXOG-like endonuclease/phosphodiesterase" evidence="5">
    <location>
        <begin position="76"/>
        <end position="380"/>
    </location>
</feature>
<dbReference type="GO" id="GO:0005743">
    <property type="term" value="C:mitochondrial inner membrane"/>
    <property type="evidence" value="ECO:0007669"/>
    <property type="project" value="TreeGrafter"/>
</dbReference>
<dbReference type="AlphaFoldDB" id="A0A0L0H9B6"/>
<evidence type="ECO:0000256" key="2">
    <source>
        <dbReference type="PIRSR" id="PIRSR640255-1"/>
    </source>
</evidence>
<dbReference type="GO" id="GO:0006309">
    <property type="term" value="P:apoptotic DNA fragmentation"/>
    <property type="evidence" value="ECO:0007669"/>
    <property type="project" value="TreeGrafter"/>
</dbReference>
<dbReference type="InParanoid" id="A0A0L0H9B6"/>
<comment type="similarity">
    <text evidence="1">Belongs to the DNA/RNA non-specific endonuclease family.</text>
</comment>
<feature type="domain" description="DNA/RNA non-specific endonuclease/pyrophosphatase/phosphodiesterase" evidence="6">
    <location>
        <begin position="75"/>
        <end position="380"/>
    </location>
</feature>
<feature type="active site" description="Proton acceptor" evidence="2">
    <location>
        <position position="139"/>
    </location>
</feature>
<dbReference type="OMA" id="VMEVVDY"/>
<reference evidence="7 8" key="1">
    <citation type="submission" date="2009-08" db="EMBL/GenBank/DDBJ databases">
        <title>The Genome Sequence of Spizellomyces punctatus strain DAOM BR117.</title>
        <authorList>
            <consortium name="The Broad Institute Genome Sequencing Platform"/>
            <person name="Russ C."/>
            <person name="Cuomo C."/>
            <person name="Shea T."/>
            <person name="Young S.K."/>
            <person name="Zeng Q."/>
            <person name="Koehrsen M."/>
            <person name="Haas B."/>
            <person name="Borodovsky M."/>
            <person name="Guigo R."/>
            <person name="Alvarado L."/>
            <person name="Berlin A."/>
            <person name="Bochicchio J."/>
            <person name="Borenstein D."/>
            <person name="Chapman S."/>
            <person name="Chen Z."/>
            <person name="Engels R."/>
            <person name="Freedman E."/>
            <person name="Gellesch M."/>
            <person name="Goldberg J."/>
            <person name="Griggs A."/>
            <person name="Gujja S."/>
            <person name="Heiman D."/>
            <person name="Hepburn T."/>
            <person name="Howarth C."/>
            <person name="Jen D."/>
            <person name="Larson L."/>
            <person name="Lewis B."/>
            <person name="Mehta T."/>
            <person name="Park D."/>
            <person name="Pearson M."/>
            <person name="Roberts A."/>
            <person name="Saif S."/>
            <person name="Shenoy N."/>
            <person name="Sisk P."/>
            <person name="Stolte C."/>
            <person name="Sykes S."/>
            <person name="Thomson T."/>
            <person name="Walk T."/>
            <person name="White J."/>
            <person name="Yandava C."/>
            <person name="Burger G."/>
            <person name="Gray M.W."/>
            <person name="Holland P.W.H."/>
            <person name="King N."/>
            <person name="Lang F.B.F."/>
            <person name="Roger A.J."/>
            <person name="Ruiz-Trillo I."/>
            <person name="Lander E."/>
            <person name="Nusbaum C."/>
        </authorList>
    </citation>
    <scope>NUCLEOTIDE SEQUENCE [LARGE SCALE GENOMIC DNA]</scope>
    <source>
        <strain evidence="7 8">DAOM BR117</strain>
    </source>
</reference>
<dbReference type="STRING" id="645134.A0A0L0H9B6"/>
<dbReference type="PANTHER" id="PTHR13966">
    <property type="entry name" value="ENDONUCLEASE RELATED"/>
    <property type="match status" value="1"/>
</dbReference>
<dbReference type="PANTHER" id="PTHR13966:SF5">
    <property type="entry name" value="ENDONUCLEASE G, MITOCHONDRIAL"/>
    <property type="match status" value="1"/>
</dbReference>
<organism evidence="7 8">
    <name type="scientific">Spizellomyces punctatus (strain DAOM BR117)</name>
    <dbReference type="NCBI Taxonomy" id="645134"/>
    <lineage>
        <taxon>Eukaryota</taxon>
        <taxon>Fungi</taxon>
        <taxon>Fungi incertae sedis</taxon>
        <taxon>Chytridiomycota</taxon>
        <taxon>Chytridiomycota incertae sedis</taxon>
        <taxon>Chytridiomycetes</taxon>
        <taxon>Spizellomycetales</taxon>
        <taxon>Spizellomycetaceae</taxon>
        <taxon>Spizellomyces</taxon>
    </lineage>
</organism>
<sequence>MTFPAFSSSHWYMNPISRRTTFFLLGAITGSAATYLLNRRSSVKSAATQTAEPTSANRVSELVKYGIPETEQVQFRKNFVTSINYRMKIPNWVLEHLTKENLKGTADRQYARFEPDESVPEIFRANNEDYWKSGYSRGHLAPASNNKSSAEAMKESFLLSANIVPQDYDNNVWYWNRLELYVRDLTNYFDDVYTLTGPLWLPEPIPDPTDRARNASPSSTSMAAHARPKRMQRAFTPPPPPLDALPLPAGEDVLINPVPSTIFHAAVQHPDDVPMEPTDQLQPVRSLTVRPLPAETAPPRPLPKYQICYPVLGDTQIAIPSHLFKAILATDTSTHTHHFAAFVIPNRPIPEDTPLKVFQVGKNDLEKMTGFKVFEGGLGPQGELKDLCISHGCRMMEPDEHRLYFLTRDLRNSKKMQRVERTVDQLLRQGIVPDHEFMKVLAEKVDMLDRTEQEVGEPSS</sequence>
<evidence type="ECO:0000313" key="7">
    <source>
        <dbReference type="EMBL" id="KNC97253.1"/>
    </source>
</evidence>
<evidence type="ECO:0000256" key="4">
    <source>
        <dbReference type="SAM" id="MobiDB-lite"/>
    </source>
</evidence>
<gene>
    <name evidence="7" type="ORF">SPPG_07640</name>
</gene>
<dbReference type="GO" id="GO:0000014">
    <property type="term" value="F:single-stranded DNA endodeoxyribonuclease activity"/>
    <property type="evidence" value="ECO:0007669"/>
    <property type="project" value="TreeGrafter"/>
</dbReference>
<dbReference type="SMART" id="SM00892">
    <property type="entry name" value="Endonuclease_NS"/>
    <property type="match status" value="1"/>
</dbReference>
<dbReference type="eggNOG" id="KOG3721">
    <property type="taxonomic scope" value="Eukaryota"/>
</dbReference>
<evidence type="ECO:0000259" key="5">
    <source>
        <dbReference type="SMART" id="SM00477"/>
    </source>
</evidence>
<dbReference type="OrthoDB" id="5418055at2759"/>
<dbReference type="GO" id="GO:0005634">
    <property type="term" value="C:nucleus"/>
    <property type="evidence" value="ECO:0007669"/>
    <property type="project" value="TreeGrafter"/>
</dbReference>
<dbReference type="SMART" id="SM00477">
    <property type="entry name" value="NUC"/>
    <property type="match status" value="1"/>
</dbReference>
<keyword evidence="8" id="KW-1185">Reference proteome</keyword>
<dbReference type="GO" id="GO:0046872">
    <property type="term" value="F:metal ion binding"/>
    <property type="evidence" value="ECO:0007669"/>
    <property type="project" value="UniProtKB-KW"/>
</dbReference>
<dbReference type="Gene3D" id="6.10.250.1250">
    <property type="match status" value="1"/>
</dbReference>
<dbReference type="GeneID" id="27690843"/>
<dbReference type="GO" id="GO:0003676">
    <property type="term" value="F:nucleic acid binding"/>
    <property type="evidence" value="ECO:0007669"/>
    <property type="project" value="InterPro"/>
</dbReference>
<dbReference type="EMBL" id="KQ257465">
    <property type="protein sequence ID" value="KNC97253.1"/>
    <property type="molecule type" value="Genomic_DNA"/>
</dbReference>
<dbReference type="InterPro" id="IPR040255">
    <property type="entry name" value="Non-specific_endonuclease"/>
</dbReference>
<dbReference type="SUPFAM" id="SSF54060">
    <property type="entry name" value="His-Me finger endonucleases"/>
    <property type="match status" value="2"/>
</dbReference>
<evidence type="ECO:0000256" key="3">
    <source>
        <dbReference type="PIRSR" id="PIRSR640255-2"/>
    </source>
</evidence>
<dbReference type="GO" id="GO:0004521">
    <property type="term" value="F:RNA endonuclease activity"/>
    <property type="evidence" value="ECO:0007669"/>
    <property type="project" value="TreeGrafter"/>
</dbReference>
<dbReference type="InterPro" id="IPR020821">
    <property type="entry name" value="ENPP1-3/EXOG-like_nuc-like"/>
</dbReference>
<evidence type="ECO:0000256" key="1">
    <source>
        <dbReference type="ARBA" id="ARBA00010052"/>
    </source>
</evidence>
<feature type="binding site" evidence="3">
    <location>
        <position position="171"/>
    </location>
    <ligand>
        <name>Mg(2+)</name>
        <dbReference type="ChEBI" id="CHEBI:18420"/>
        <note>catalytic</note>
    </ligand>
</feature>
<name>A0A0L0H9B6_SPIPD</name>